<dbReference type="InterPro" id="IPR003661">
    <property type="entry name" value="HisK_dim/P_dom"/>
</dbReference>
<evidence type="ECO:0000313" key="12">
    <source>
        <dbReference type="EMBL" id="SFM18311.1"/>
    </source>
</evidence>
<dbReference type="InterPro" id="IPR004358">
    <property type="entry name" value="Sig_transdc_His_kin-like_C"/>
</dbReference>
<dbReference type="SUPFAM" id="SSF55874">
    <property type="entry name" value="ATPase domain of HSP90 chaperone/DNA topoisomerase II/histidine kinase"/>
    <property type="match status" value="1"/>
</dbReference>
<keyword evidence="9" id="KW-0812">Transmembrane</keyword>
<dbReference type="FunFam" id="1.10.287.130:FF:000001">
    <property type="entry name" value="Two-component sensor histidine kinase"/>
    <property type="match status" value="1"/>
</dbReference>
<evidence type="ECO:0000259" key="11">
    <source>
        <dbReference type="PROSITE" id="PS50885"/>
    </source>
</evidence>
<reference evidence="13" key="1">
    <citation type="submission" date="2016-10" db="EMBL/GenBank/DDBJ databases">
        <authorList>
            <person name="Varghese N."/>
            <person name="Submissions S."/>
        </authorList>
    </citation>
    <scope>NUCLEOTIDE SEQUENCE [LARGE SCALE GENOMIC DNA]</scope>
    <source>
        <strain evidence="13">DSM 13327</strain>
    </source>
</reference>
<organism evidence="12 13">
    <name type="scientific">Pelosinus propionicus DSM 13327</name>
    <dbReference type="NCBI Taxonomy" id="1123291"/>
    <lineage>
        <taxon>Bacteria</taxon>
        <taxon>Bacillati</taxon>
        <taxon>Bacillota</taxon>
        <taxon>Negativicutes</taxon>
        <taxon>Selenomonadales</taxon>
        <taxon>Sporomusaceae</taxon>
        <taxon>Pelosinus</taxon>
    </lineage>
</organism>
<dbReference type="EC" id="2.7.13.3" evidence="3"/>
<keyword evidence="5" id="KW-0808">Transferase</keyword>
<dbReference type="OrthoDB" id="9786919at2"/>
<dbReference type="PRINTS" id="PR00344">
    <property type="entry name" value="BCTRLSENSOR"/>
</dbReference>
<dbReference type="SMART" id="SM00388">
    <property type="entry name" value="HisKA"/>
    <property type="match status" value="1"/>
</dbReference>
<keyword evidence="7" id="KW-0902">Two-component regulatory system</keyword>
<dbReference type="AlphaFoldDB" id="A0A1I4NS26"/>
<evidence type="ECO:0000256" key="2">
    <source>
        <dbReference type="ARBA" id="ARBA00004370"/>
    </source>
</evidence>
<evidence type="ECO:0000256" key="7">
    <source>
        <dbReference type="ARBA" id="ARBA00023012"/>
    </source>
</evidence>
<evidence type="ECO:0000256" key="6">
    <source>
        <dbReference type="ARBA" id="ARBA00022777"/>
    </source>
</evidence>
<feature type="domain" description="Histidine kinase" evidence="10">
    <location>
        <begin position="247"/>
        <end position="465"/>
    </location>
</feature>
<keyword evidence="6" id="KW-0418">Kinase</keyword>
<dbReference type="InterPro" id="IPR005467">
    <property type="entry name" value="His_kinase_dom"/>
</dbReference>
<evidence type="ECO:0000259" key="10">
    <source>
        <dbReference type="PROSITE" id="PS50109"/>
    </source>
</evidence>
<dbReference type="CDD" id="cd06225">
    <property type="entry name" value="HAMP"/>
    <property type="match status" value="1"/>
</dbReference>
<feature type="domain" description="HAMP" evidence="11">
    <location>
        <begin position="187"/>
        <end position="239"/>
    </location>
</feature>
<dbReference type="InterPro" id="IPR050736">
    <property type="entry name" value="Sensor_HK_Regulatory"/>
</dbReference>
<dbReference type="PANTHER" id="PTHR43711">
    <property type="entry name" value="TWO-COMPONENT HISTIDINE KINASE"/>
    <property type="match status" value="1"/>
</dbReference>
<dbReference type="Gene3D" id="3.30.565.10">
    <property type="entry name" value="Histidine kinase-like ATPase, C-terminal domain"/>
    <property type="match status" value="1"/>
</dbReference>
<dbReference type="Pfam" id="PF00512">
    <property type="entry name" value="HisKA"/>
    <property type="match status" value="1"/>
</dbReference>
<dbReference type="PROSITE" id="PS50885">
    <property type="entry name" value="HAMP"/>
    <property type="match status" value="1"/>
</dbReference>
<proteinExistence type="predicted"/>
<keyword evidence="13" id="KW-1185">Reference proteome</keyword>
<name>A0A1I4NS26_9FIRM</name>
<keyword evidence="8 9" id="KW-0472">Membrane</keyword>
<keyword evidence="9" id="KW-1133">Transmembrane helix</keyword>
<evidence type="ECO:0000313" key="13">
    <source>
        <dbReference type="Proteomes" id="UP000199520"/>
    </source>
</evidence>
<dbReference type="InterPro" id="IPR003660">
    <property type="entry name" value="HAMP_dom"/>
</dbReference>
<dbReference type="InterPro" id="IPR036890">
    <property type="entry name" value="HATPase_C_sf"/>
</dbReference>
<dbReference type="GO" id="GO:0016020">
    <property type="term" value="C:membrane"/>
    <property type="evidence" value="ECO:0007669"/>
    <property type="project" value="UniProtKB-SubCell"/>
</dbReference>
<feature type="transmembrane region" description="Helical" evidence="9">
    <location>
        <begin position="167"/>
        <end position="186"/>
    </location>
</feature>
<dbReference type="Proteomes" id="UP000199520">
    <property type="component" value="Unassembled WGS sequence"/>
</dbReference>
<dbReference type="Pfam" id="PF00672">
    <property type="entry name" value="HAMP"/>
    <property type="match status" value="1"/>
</dbReference>
<dbReference type="CDD" id="cd00082">
    <property type="entry name" value="HisKA"/>
    <property type="match status" value="1"/>
</dbReference>
<dbReference type="PANTHER" id="PTHR43711:SF1">
    <property type="entry name" value="HISTIDINE KINASE 1"/>
    <property type="match status" value="1"/>
</dbReference>
<evidence type="ECO:0000256" key="1">
    <source>
        <dbReference type="ARBA" id="ARBA00000085"/>
    </source>
</evidence>
<dbReference type="SMART" id="SM00304">
    <property type="entry name" value="HAMP"/>
    <property type="match status" value="1"/>
</dbReference>
<dbReference type="SUPFAM" id="SSF47384">
    <property type="entry name" value="Homodimeric domain of signal transducing histidine kinase"/>
    <property type="match status" value="1"/>
</dbReference>
<dbReference type="EMBL" id="FOTS01000051">
    <property type="protein sequence ID" value="SFM18311.1"/>
    <property type="molecule type" value="Genomic_DNA"/>
</dbReference>
<feature type="transmembrane region" description="Helical" evidence="9">
    <location>
        <begin position="12"/>
        <end position="32"/>
    </location>
</feature>
<dbReference type="FunFam" id="3.30.565.10:FF:000006">
    <property type="entry name" value="Sensor histidine kinase WalK"/>
    <property type="match status" value="1"/>
</dbReference>
<evidence type="ECO:0000256" key="4">
    <source>
        <dbReference type="ARBA" id="ARBA00022553"/>
    </source>
</evidence>
<accession>A0A1I4NS26</accession>
<sequence length="465" mass="51527">MIRSIFSKILLSHIGIILLSTITLTLFMSYLVRSNAVDTKRQDLLFKGRAVVELLTPNLLAGNIPTNESLDRISELAGGRIWLINEKGTVLAGQPPNNWSRRFQEDRQEYIDLFTDSPHSWIRPTYRRDPSIVVTFAIPEAPTPIVIFLDAPIVGVNKTVSSLERTLLYSLFASVVTAILAGFLIARSLTKPIANISQAAKNFADGDYNSRTTATGNNEIGSLGQTFNTMADSLAEIEQNRRNFLANVSHELKTPVTSIQALSETILDGLAPKPEQQQRYIATILQESQRLDRLISDLLDLSQLEADELSILCEELDLQVWLATEATKMETLLNPKHLTLQTVIPEQLPPVWSDPIRLGQVLTNLLTNAIRYSPEESTITIHLSATKHQVAISVIDQGPGISPDDVPYIWDRFYRADKSRARTYGGTGLGLAITKKLVHAMQGEISVDSQVGKGSTFTFTLPVIK</sequence>
<dbReference type="CDD" id="cd00075">
    <property type="entry name" value="HATPase"/>
    <property type="match status" value="1"/>
</dbReference>
<dbReference type="Gene3D" id="1.10.287.130">
    <property type="match status" value="1"/>
</dbReference>
<evidence type="ECO:0000256" key="3">
    <source>
        <dbReference type="ARBA" id="ARBA00012438"/>
    </source>
</evidence>
<dbReference type="Pfam" id="PF02518">
    <property type="entry name" value="HATPase_c"/>
    <property type="match status" value="1"/>
</dbReference>
<protein>
    <recommendedName>
        <fullName evidence="3">histidine kinase</fullName>
        <ecNumber evidence="3">2.7.13.3</ecNumber>
    </recommendedName>
</protein>
<dbReference type="STRING" id="1123291.SAMN04490355_105126"/>
<dbReference type="InterPro" id="IPR003594">
    <property type="entry name" value="HATPase_dom"/>
</dbReference>
<dbReference type="InterPro" id="IPR036097">
    <property type="entry name" value="HisK_dim/P_sf"/>
</dbReference>
<evidence type="ECO:0000256" key="9">
    <source>
        <dbReference type="SAM" id="Phobius"/>
    </source>
</evidence>
<dbReference type="PROSITE" id="PS50109">
    <property type="entry name" value="HIS_KIN"/>
    <property type="match status" value="1"/>
</dbReference>
<evidence type="ECO:0000256" key="8">
    <source>
        <dbReference type="ARBA" id="ARBA00023136"/>
    </source>
</evidence>
<dbReference type="Gene3D" id="6.10.340.10">
    <property type="match status" value="1"/>
</dbReference>
<dbReference type="GO" id="GO:0000155">
    <property type="term" value="F:phosphorelay sensor kinase activity"/>
    <property type="evidence" value="ECO:0007669"/>
    <property type="project" value="InterPro"/>
</dbReference>
<keyword evidence="4" id="KW-0597">Phosphoprotein</keyword>
<comment type="subcellular location">
    <subcellularLocation>
        <location evidence="2">Membrane</location>
    </subcellularLocation>
</comment>
<evidence type="ECO:0000256" key="5">
    <source>
        <dbReference type="ARBA" id="ARBA00022679"/>
    </source>
</evidence>
<dbReference type="SMART" id="SM00387">
    <property type="entry name" value="HATPase_c"/>
    <property type="match status" value="1"/>
</dbReference>
<comment type="catalytic activity">
    <reaction evidence="1">
        <text>ATP + protein L-histidine = ADP + protein N-phospho-L-histidine.</text>
        <dbReference type="EC" id="2.7.13.3"/>
    </reaction>
</comment>
<gene>
    <name evidence="12" type="ORF">SAMN04490355_105126</name>
</gene>
<dbReference type="RefSeq" id="WP_090942299.1">
    <property type="nucleotide sequence ID" value="NZ_FOTS01000051.1"/>
</dbReference>
<dbReference type="SUPFAM" id="SSF158472">
    <property type="entry name" value="HAMP domain-like"/>
    <property type="match status" value="1"/>
</dbReference>